<dbReference type="PROSITE" id="PS50043">
    <property type="entry name" value="HTH_LUXR_2"/>
    <property type="match status" value="1"/>
</dbReference>
<keyword evidence="3" id="KW-0804">Transcription</keyword>
<comment type="caution">
    <text evidence="5">The sequence shown here is derived from an EMBL/GenBank/DDBJ whole genome shotgun (WGS) entry which is preliminary data.</text>
</comment>
<protein>
    <submittedName>
        <fullName evidence="5">LuxR family maltose regulon positive regulatory protein</fullName>
    </submittedName>
</protein>
<dbReference type="AlphaFoldDB" id="A0A7W3PC69"/>
<dbReference type="Gene3D" id="1.25.40.10">
    <property type="entry name" value="Tetratricopeptide repeat domain"/>
    <property type="match status" value="1"/>
</dbReference>
<dbReference type="SUPFAM" id="SSF46894">
    <property type="entry name" value="C-terminal effector domain of the bipartite response regulators"/>
    <property type="match status" value="1"/>
</dbReference>
<dbReference type="PRINTS" id="PR00038">
    <property type="entry name" value="HTHLUXR"/>
</dbReference>
<evidence type="ECO:0000259" key="4">
    <source>
        <dbReference type="PROSITE" id="PS50043"/>
    </source>
</evidence>
<dbReference type="InterPro" id="IPR036388">
    <property type="entry name" value="WH-like_DNA-bd_sf"/>
</dbReference>
<dbReference type="InterPro" id="IPR016032">
    <property type="entry name" value="Sig_transdc_resp-reg_C-effctor"/>
</dbReference>
<evidence type="ECO:0000256" key="1">
    <source>
        <dbReference type="ARBA" id="ARBA00023015"/>
    </source>
</evidence>
<dbReference type="Gene3D" id="1.10.10.10">
    <property type="entry name" value="Winged helix-like DNA-binding domain superfamily/Winged helix DNA-binding domain"/>
    <property type="match status" value="1"/>
</dbReference>
<evidence type="ECO:0000256" key="3">
    <source>
        <dbReference type="ARBA" id="ARBA00023163"/>
    </source>
</evidence>
<dbReference type="EMBL" id="JACGWV010000001">
    <property type="protein sequence ID" value="MBA8806580.1"/>
    <property type="molecule type" value="Genomic_DNA"/>
</dbReference>
<dbReference type="CDD" id="cd06170">
    <property type="entry name" value="LuxR_C_like"/>
    <property type="match status" value="1"/>
</dbReference>
<dbReference type="InterPro" id="IPR011990">
    <property type="entry name" value="TPR-like_helical_dom_sf"/>
</dbReference>
<evidence type="ECO:0000256" key="2">
    <source>
        <dbReference type="ARBA" id="ARBA00023125"/>
    </source>
</evidence>
<gene>
    <name evidence="5" type="ORF">FHX71_000522</name>
</gene>
<proteinExistence type="predicted"/>
<reference evidence="5 6" key="1">
    <citation type="submission" date="2020-07" db="EMBL/GenBank/DDBJ databases">
        <title>Sequencing the genomes of 1000 actinobacteria strains.</title>
        <authorList>
            <person name="Klenk H.-P."/>
        </authorList>
    </citation>
    <scope>NUCLEOTIDE SEQUENCE [LARGE SCALE GENOMIC DNA]</scope>
    <source>
        <strain evidence="5 6">DSM 44121</strain>
    </source>
</reference>
<sequence>MNGHADAGVLQAITSGDLDTIEDLADRRWFELPGRYGPELLGLLERLPDPVVARRPRVLMAGVLAYQLAEARDDAQLRASMRLFELHGARLSKRLRSFARPGDALAAGVLAMHAARVRGQYRAAEAIGAWIEDHLLRTDDSGVLPWSEERRIGRPGLVALNRGVTAMVAGHPAVAVGHLRRAYEQSGPPPYQHFAGAAACANLALLAAVRGHHVMAERWLGRIRRCGPVPEWLEHHLLLGATIARAFLAIDRLDVDAAAQALDEAGTGEEQGDLWPFLAAARAAYAVAFDEPVTGLLDLDAACFAHGMGARPGPGAHPVLLRAHADLLAATGEGNRVVALAEVAATGRLLPPAARVRLLAGDNDGALAVAGRAMRDAGVTPRDALELQLVMALVHLRAGETDDARARFEHAVELGRQGLLPPFGLFPHDELLDLCARTGTDPAELGLVRTADDARHPASGPIVLLTRRERAVLVGLAAGASAVRIAEEHGVSVNTVRTQVRKVYRKLNASNRTSALARAGQLGLIPPESSRSA</sequence>
<dbReference type="Pfam" id="PF00196">
    <property type="entry name" value="GerE"/>
    <property type="match status" value="1"/>
</dbReference>
<keyword evidence="1" id="KW-0805">Transcription regulation</keyword>
<dbReference type="RefSeq" id="WP_182614289.1">
    <property type="nucleotide sequence ID" value="NZ_BAAATF010000002.1"/>
</dbReference>
<dbReference type="InterPro" id="IPR000792">
    <property type="entry name" value="Tscrpt_reg_LuxR_C"/>
</dbReference>
<keyword evidence="2" id="KW-0238">DNA-binding</keyword>
<dbReference type="Proteomes" id="UP000540568">
    <property type="component" value="Unassembled WGS sequence"/>
</dbReference>
<dbReference type="GO" id="GO:0006355">
    <property type="term" value="P:regulation of DNA-templated transcription"/>
    <property type="evidence" value="ECO:0007669"/>
    <property type="project" value="InterPro"/>
</dbReference>
<dbReference type="SMART" id="SM00421">
    <property type="entry name" value="HTH_LUXR"/>
    <property type="match status" value="1"/>
</dbReference>
<name>A0A7W3PC69_9MICO</name>
<evidence type="ECO:0000313" key="5">
    <source>
        <dbReference type="EMBL" id="MBA8806580.1"/>
    </source>
</evidence>
<organism evidence="5 6">
    <name type="scientific">Promicromonospora sukumoe</name>
    <dbReference type="NCBI Taxonomy" id="88382"/>
    <lineage>
        <taxon>Bacteria</taxon>
        <taxon>Bacillati</taxon>
        <taxon>Actinomycetota</taxon>
        <taxon>Actinomycetes</taxon>
        <taxon>Micrococcales</taxon>
        <taxon>Promicromonosporaceae</taxon>
        <taxon>Promicromonospora</taxon>
    </lineage>
</organism>
<dbReference type="PANTHER" id="PTHR44688:SF16">
    <property type="entry name" value="DNA-BINDING TRANSCRIPTIONAL ACTIVATOR DEVR_DOSR"/>
    <property type="match status" value="1"/>
</dbReference>
<evidence type="ECO:0000313" key="6">
    <source>
        <dbReference type="Proteomes" id="UP000540568"/>
    </source>
</evidence>
<keyword evidence="6" id="KW-1185">Reference proteome</keyword>
<dbReference type="GO" id="GO:0003677">
    <property type="term" value="F:DNA binding"/>
    <property type="evidence" value="ECO:0007669"/>
    <property type="project" value="UniProtKB-KW"/>
</dbReference>
<dbReference type="PANTHER" id="PTHR44688">
    <property type="entry name" value="DNA-BINDING TRANSCRIPTIONAL ACTIVATOR DEVR_DOSR"/>
    <property type="match status" value="1"/>
</dbReference>
<accession>A0A7W3PC69</accession>
<feature type="domain" description="HTH luxR-type" evidence="4">
    <location>
        <begin position="458"/>
        <end position="523"/>
    </location>
</feature>